<sequence>MSKSKHNGVEPSQIFGKYGVDTSRLLILGDVAPTSDRLWKEEVHNRMVPFRLRFANHKTQREMVLSKMFSRPEEEIDQENTIVYSDSAYVKYIV</sequence>
<dbReference type="EMBL" id="CADCXU010030484">
    <property type="protein sequence ID" value="CAB0016602.1"/>
    <property type="molecule type" value="Genomic_DNA"/>
</dbReference>
<reference evidence="1 2" key="1">
    <citation type="submission" date="2020-02" db="EMBL/GenBank/DDBJ databases">
        <authorList>
            <person name="Ferguson B K."/>
        </authorList>
    </citation>
    <scope>NUCLEOTIDE SEQUENCE [LARGE SCALE GENOMIC DNA]</scope>
</reference>
<dbReference type="OrthoDB" id="15954at2759"/>
<keyword evidence="2" id="KW-1185">Reference proteome</keyword>
<proteinExistence type="predicted"/>
<organism evidence="1 2">
    <name type="scientific">Nesidiocoris tenuis</name>
    <dbReference type="NCBI Taxonomy" id="355587"/>
    <lineage>
        <taxon>Eukaryota</taxon>
        <taxon>Metazoa</taxon>
        <taxon>Ecdysozoa</taxon>
        <taxon>Arthropoda</taxon>
        <taxon>Hexapoda</taxon>
        <taxon>Insecta</taxon>
        <taxon>Pterygota</taxon>
        <taxon>Neoptera</taxon>
        <taxon>Paraneoptera</taxon>
        <taxon>Hemiptera</taxon>
        <taxon>Heteroptera</taxon>
        <taxon>Panheteroptera</taxon>
        <taxon>Cimicomorpha</taxon>
        <taxon>Miridae</taxon>
        <taxon>Dicyphina</taxon>
        <taxon>Nesidiocoris</taxon>
    </lineage>
</organism>
<name>A0A6H5HGQ8_9HEMI</name>
<dbReference type="SUPFAM" id="SSF52374">
    <property type="entry name" value="Nucleotidylyl transferase"/>
    <property type="match status" value="1"/>
</dbReference>
<evidence type="ECO:0000313" key="1">
    <source>
        <dbReference type="EMBL" id="CAB0016602.1"/>
    </source>
</evidence>
<gene>
    <name evidence="1" type="ORF">NTEN_LOCUS20763</name>
</gene>
<dbReference type="AlphaFoldDB" id="A0A6H5HGQ8"/>
<protein>
    <submittedName>
        <fullName evidence="1">Uncharacterized protein</fullName>
    </submittedName>
</protein>
<dbReference type="Proteomes" id="UP000479000">
    <property type="component" value="Unassembled WGS sequence"/>
</dbReference>
<accession>A0A6H5HGQ8</accession>
<dbReference type="Gene3D" id="1.10.730.10">
    <property type="entry name" value="Isoleucyl-tRNA Synthetase, Domain 1"/>
    <property type="match status" value="1"/>
</dbReference>
<evidence type="ECO:0000313" key="2">
    <source>
        <dbReference type="Proteomes" id="UP000479000"/>
    </source>
</evidence>